<dbReference type="EMBL" id="JBHRTR010000034">
    <property type="protein sequence ID" value="MFC3229620.1"/>
    <property type="molecule type" value="Genomic_DNA"/>
</dbReference>
<gene>
    <name evidence="1" type="ORF">ACFOGJ_20395</name>
</gene>
<accession>A0ABV7L5J6</accession>
<evidence type="ECO:0000313" key="2">
    <source>
        <dbReference type="Proteomes" id="UP001595528"/>
    </source>
</evidence>
<name>A0ABV7L5J6_9PROT</name>
<sequence>MTDKDRDTTTRAPRRNLAAEIRALIAPLGGVEVVLPPRAPMREPPRFD</sequence>
<dbReference type="Proteomes" id="UP001595528">
    <property type="component" value="Unassembled WGS sequence"/>
</dbReference>
<dbReference type="RefSeq" id="WP_379903995.1">
    <property type="nucleotide sequence ID" value="NZ_JBHRTR010000034.1"/>
</dbReference>
<reference evidence="2" key="1">
    <citation type="journal article" date="2019" name="Int. J. Syst. Evol. Microbiol.">
        <title>The Global Catalogue of Microorganisms (GCM) 10K type strain sequencing project: providing services to taxonomists for standard genome sequencing and annotation.</title>
        <authorList>
            <consortium name="The Broad Institute Genomics Platform"/>
            <consortium name="The Broad Institute Genome Sequencing Center for Infectious Disease"/>
            <person name="Wu L."/>
            <person name="Ma J."/>
        </authorList>
    </citation>
    <scope>NUCLEOTIDE SEQUENCE [LARGE SCALE GENOMIC DNA]</scope>
    <source>
        <strain evidence="2">KCTC 42964</strain>
    </source>
</reference>
<protein>
    <submittedName>
        <fullName evidence="1">Uncharacterized protein</fullName>
    </submittedName>
</protein>
<organism evidence="1 2">
    <name type="scientific">Marinibaculum pumilum</name>
    <dbReference type="NCBI Taxonomy" id="1766165"/>
    <lineage>
        <taxon>Bacteria</taxon>
        <taxon>Pseudomonadati</taxon>
        <taxon>Pseudomonadota</taxon>
        <taxon>Alphaproteobacteria</taxon>
        <taxon>Rhodospirillales</taxon>
        <taxon>Rhodospirillaceae</taxon>
        <taxon>Marinibaculum</taxon>
    </lineage>
</organism>
<keyword evidence="2" id="KW-1185">Reference proteome</keyword>
<comment type="caution">
    <text evidence="1">The sequence shown here is derived from an EMBL/GenBank/DDBJ whole genome shotgun (WGS) entry which is preliminary data.</text>
</comment>
<evidence type="ECO:0000313" key="1">
    <source>
        <dbReference type="EMBL" id="MFC3229620.1"/>
    </source>
</evidence>
<proteinExistence type="predicted"/>